<protein>
    <submittedName>
        <fullName evidence="1">Uncharacterized protein</fullName>
    </submittedName>
</protein>
<dbReference type="Proteomes" id="UP000681722">
    <property type="component" value="Unassembled WGS sequence"/>
</dbReference>
<dbReference type="PANTHER" id="PTHR46289:SF17">
    <property type="entry name" value="HAT C-TERMINAL DIMERISATION DOMAIN-CONTAINING PROTEIN"/>
    <property type="match status" value="1"/>
</dbReference>
<proteinExistence type="predicted"/>
<reference evidence="1" key="1">
    <citation type="submission" date="2021-02" db="EMBL/GenBank/DDBJ databases">
        <authorList>
            <person name="Nowell W R."/>
        </authorList>
    </citation>
    <scope>NUCLEOTIDE SEQUENCE</scope>
</reference>
<keyword evidence="3" id="KW-1185">Reference proteome</keyword>
<dbReference type="AlphaFoldDB" id="A0A815ACM4"/>
<accession>A0A815ACM4</accession>
<organism evidence="1 3">
    <name type="scientific">Didymodactylos carnosus</name>
    <dbReference type="NCBI Taxonomy" id="1234261"/>
    <lineage>
        <taxon>Eukaryota</taxon>
        <taxon>Metazoa</taxon>
        <taxon>Spiralia</taxon>
        <taxon>Gnathifera</taxon>
        <taxon>Rotifera</taxon>
        <taxon>Eurotatoria</taxon>
        <taxon>Bdelloidea</taxon>
        <taxon>Philodinida</taxon>
        <taxon>Philodinidae</taxon>
        <taxon>Didymodactylos</taxon>
    </lineage>
</organism>
<dbReference type="PANTHER" id="PTHR46289">
    <property type="entry name" value="52 KDA REPRESSOR OF THE INHIBITOR OF THE PROTEIN KINASE-LIKE PROTEIN-RELATED"/>
    <property type="match status" value="1"/>
</dbReference>
<dbReference type="InterPro" id="IPR052958">
    <property type="entry name" value="IFN-induced_PKR_regulator"/>
</dbReference>
<sequence length="246" mass="29058">MDEVFLVYQFSAWPVGEDRSGEEQKDDCQQYQRWTAPTAELIFFFVALELHFYEVRVYFGVIVAFDYLMENGDSETNDVARSYEKALTDIDFAILLIIVNRVFCITKPYAEQFQKPTCDLVKCYQSIEQVSVCLAELIYGDDQLHELYNEFTTFIEHNEIDHRLSRVACRRYQTVKDYFVDVYKPLINMTIEELGRRFTEHQRIAMNMSNLIPSYIVNTRFSDVSTLFNYYKDDLQTDDSSIHKAE</sequence>
<dbReference type="Proteomes" id="UP000663829">
    <property type="component" value="Unassembled WGS sequence"/>
</dbReference>
<dbReference type="EMBL" id="CAJOBC010016391">
    <property type="protein sequence ID" value="CAF4027821.1"/>
    <property type="molecule type" value="Genomic_DNA"/>
</dbReference>
<evidence type="ECO:0000313" key="1">
    <source>
        <dbReference type="EMBL" id="CAF1255559.1"/>
    </source>
</evidence>
<dbReference type="EMBL" id="CAJNOQ010010576">
    <property type="protein sequence ID" value="CAF1255559.1"/>
    <property type="molecule type" value="Genomic_DNA"/>
</dbReference>
<dbReference type="OrthoDB" id="6601747at2759"/>
<evidence type="ECO:0000313" key="2">
    <source>
        <dbReference type="EMBL" id="CAF4027821.1"/>
    </source>
</evidence>
<evidence type="ECO:0000313" key="3">
    <source>
        <dbReference type="Proteomes" id="UP000663829"/>
    </source>
</evidence>
<comment type="caution">
    <text evidence="1">The sequence shown here is derived from an EMBL/GenBank/DDBJ whole genome shotgun (WGS) entry which is preliminary data.</text>
</comment>
<name>A0A815ACM4_9BILA</name>
<gene>
    <name evidence="1" type="ORF">GPM918_LOCUS26348</name>
    <name evidence="2" type="ORF">SRO942_LOCUS26481</name>
</gene>